<dbReference type="OrthoDB" id="2970668at2759"/>
<accession>A0A2H3DMP5</accession>
<proteinExistence type="predicted"/>
<organism evidence="1 2">
    <name type="scientific">Armillaria gallica</name>
    <name type="common">Bulbous honey fungus</name>
    <name type="synonym">Armillaria bulbosa</name>
    <dbReference type="NCBI Taxonomy" id="47427"/>
    <lineage>
        <taxon>Eukaryota</taxon>
        <taxon>Fungi</taxon>
        <taxon>Dikarya</taxon>
        <taxon>Basidiomycota</taxon>
        <taxon>Agaricomycotina</taxon>
        <taxon>Agaricomycetes</taxon>
        <taxon>Agaricomycetidae</taxon>
        <taxon>Agaricales</taxon>
        <taxon>Marasmiineae</taxon>
        <taxon>Physalacriaceae</taxon>
        <taxon>Armillaria</taxon>
    </lineage>
</organism>
<dbReference type="Proteomes" id="UP000217790">
    <property type="component" value="Unassembled WGS sequence"/>
</dbReference>
<keyword evidence="2" id="KW-1185">Reference proteome</keyword>
<sequence>MPSERVTLPSFSELERSLNAQRDAESNSSNSPVIIVDRGSCQIIQGPLDRQQFCWLAEARGIVYENCPPGHGYAIKKHPATWPPANSQEACGTRSGKNPEKYCDILQRGTFSREVIVDLSMTRRSSYRVCLHRPIKHHNLRSFNVLKTIPFISADPKDRALGLPGVSVSRLLHKEPNILLNANMSISSLSSVGVSHPSDTLTVEVRVVGCAAVENSFIRVECNHAITTHLGMAYSLARDFQNVIWRSSGRKSYTENHLRLISLYTVDPPGGSWNVAYAILDA</sequence>
<gene>
    <name evidence="1" type="ORF">ARMGADRAFT_1082637</name>
</gene>
<evidence type="ECO:0000313" key="1">
    <source>
        <dbReference type="EMBL" id="PBK90357.1"/>
    </source>
</evidence>
<protein>
    <submittedName>
        <fullName evidence="1">Uncharacterized protein</fullName>
    </submittedName>
</protein>
<evidence type="ECO:0000313" key="2">
    <source>
        <dbReference type="Proteomes" id="UP000217790"/>
    </source>
</evidence>
<dbReference type="AlphaFoldDB" id="A0A2H3DMP5"/>
<name>A0A2H3DMP5_ARMGA</name>
<dbReference type="InParanoid" id="A0A2H3DMP5"/>
<reference evidence="2" key="1">
    <citation type="journal article" date="2017" name="Nat. Ecol. Evol.">
        <title>Genome expansion and lineage-specific genetic innovations in the forest pathogenic fungi Armillaria.</title>
        <authorList>
            <person name="Sipos G."/>
            <person name="Prasanna A.N."/>
            <person name="Walter M.C."/>
            <person name="O'Connor E."/>
            <person name="Balint B."/>
            <person name="Krizsan K."/>
            <person name="Kiss B."/>
            <person name="Hess J."/>
            <person name="Varga T."/>
            <person name="Slot J."/>
            <person name="Riley R."/>
            <person name="Boka B."/>
            <person name="Rigling D."/>
            <person name="Barry K."/>
            <person name="Lee J."/>
            <person name="Mihaltcheva S."/>
            <person name="LaButti K."/>
            <person name="Lipzen A."/>
            <person name="Waldron R."/>
            <person name="Moloney N.M."/>
            <person name="Sperisen C."/>
            <person name="Kredics L."/>
            <person name="Vagvoelgyi C."/>
            <person name="Patrignani A."/>
            <person name="Fitzpatrick D."/>
            <person name="Nagy I."/>
            <person name="Doyle S."/>
            <person name="Anderson J.B."/>
            <person name="Grigoriev I.V."/>
            <person name="Gueldener U."/>
            <person name="Muensterkoetter M."/>
            <person name="Nagy L.G."/>
        </authorList>
    </citation>
    <scope>NUCLEOTIDE SEQUENCE [LARGE SCALE GENOMIC DNA]</scope>
    <source>
        <strain evidence="2">Ar21-2</strain>
    </source>
</reference>
<dbReference type="EMBL" id="KZ293665">
    <property type="protein sequence ID" value="PBK90357.1"/>
    <property type="molecule type" value="Genomic_DNA"/>
</dbReference>